<evidence type="ECO:0000313" key="4">
    <source>
        <dbReference type="Proteomes" id="UP000193944"/>
    </source>
</evidence>
<dbReference type="SMART" id="SM01042">
    <property type="entry name" value="Brr6_like_C_C"/>
    <property type="match status" value="1"/>
</dbReference>
<dbReference type="PANTHER" id="PTHR28136:SF1">
    <property type="entry name" value="NUCLEUS EXPORT PROTEIN BRL1"/>
    <property type="match status" value="1"/>
</dbReference>
<feature type="domain" description="Brl1/Brr6" evidence="2">
    <location>
        <begin position="99"/>
        <end position="232"/>
    </location>
</feature>
<feature type="transmembrane region" description="Helical" evidence="1">
    <location>
        <begin position="101"/>
        <end position="124"/>
    </location>
</feature>
<reference evidence="3 4" key="2">
    <citation type="submission" date="2016-08" db="EMBL/GenBank/DDBJ databases">
        <title>Pervasive Adenine N6-methylation of Active Genes in Fungi.</title>
        <authorList>
            <consortium name="DOE Joint Genome Institute"/>
            <person name="Mondo S.J."/>
            <person name="Dannebaum R.O."/>
            <person name="Kuo R.C."/>
            <person name="Labutti K."/>
            <person name="Haridas S."/>
            <person name="Kuo A."/>
            <person name="Salamov A."/>
            <person name="Ahrendt S.R."/>
            <person name="Lipzen A."/>
            <person name="Sullivan W."/>
            <person name="Andreopoulos W.B."/>
            <person name="Clum A."/>
            <person name="Lindquist E."/>
            <person name="Daum C."/>
            <person name="Ramamoorthy G.K."/>
            <person name="Gryganskyi A."/>
            <person name="Culley D."/>
            <person name="Magnuson J.K."/>
            <person name="James T.Y."/>
            <person name="O'Malley M.A."/>
            <person name="Stajich J.E."/>
            <person name="Spatafora J.W."/>
            <person name="Visel A."/>
            <person name="Grigoriev I.V."/>
        </authorList>
    </citation>
    <scope>NUCLEOTIDE SEQUENCE [LARGE SCALE GENOMIC DNA]</scope>
    <source>
        <strain evidence="3 4">S4</strain>
    </source>
</reference>
<keyword evidence="1" id="KW-1133">Transmembrane helix</keyword>
<dbReference type="OrthoDB" id="5961at2759"/>
<comment type="caution">
    <text evidence="3">The sequence shown here is derived from an EMBL/GenBank/DDBJ whole genome shotgun (WGS) entry which is preliminary data.</text>
</comment>
<dbReference type="PANTHER" id="PTHR28136">
    <property type="entry name" value="NUCLEUS EXPORT PROTEIN BRR6"/>
    <property type="match status" value="1"/>
</dbReference>
<dbReference type="Proteomes" id="UP000193944">
    <property type="component" value="Unassembled WGS sequence"/>
</dbReference>
<sequence>MTKKHINNKKTNYSNGLDNNFNEKTIFNFSGNTNEAYEKRNTLPSRYTHLLRKRRRGNQNEIIAVNNNHKNFEFSSYYQNIQYKRKEKWWKNPDLPQIIHGYFLLFFSVLIFSIIGIVVLQLFLTIRRDLKNKAAMHSSEIVQQILECSNQYHINHCNPKERVPAMQKICSEWELCMNRNPKDIIMSEVGAETIAETLNQFVKPLEVKTVIIIAVLIVGIVILSNLFFFLFRHFNHDKTRYHINHKQFIPSIQMTPEEYIKYKYLTE</sequence>
<protein>
    <recommendedName>
        <fullName evidence="2">Brl1/Brr6 domain-containing protein</fullName>
    </recommendedName>
</protein>
<proteinExistence type="predicted"/>
<organism evidence="3 4">
    <name type="scientific">Anaeromyces robustus</name>
    <dbReference type="NCBI Taxonomy" id="1754192"/>
    <lineage>
        <taxon>Eukaryota</taxon>
        <taxon>Fungi</taxon>
        <taxon>Fungi incertae sedis</taxon>
        <taxon>Chytridiomycota</taxon>
        <taxon>Chytridiomycota incertae sedis</taxon>
        <taxon>Neocallimastigomycetes</taxon>
        <taxon>Neocallimastigales</taxon>
        <taxon>Neocallimastigaceae</taxon>
        <taxon>Anaeromyces</taxon>
    </lineage>
</organism>
<reference evidence="3 4" key="1">
    <citation type="submission" date="2016-08" db="EMBL/GenBank/DDBJ databases">
        <title>A Parts List for Fungal Cellulosomes Revealed by Comparative Genomics.</title>
        <authorList>
            <consortium name="DOE Joint Genome Institute"/>
            <person name="Haitjema C.H."/>
            <person name="Gilmore S.P."/>
            <person name="Henske J.K."/>
            <person name="Solomon K.V."/>
            <person name="De Groot R."/>
            <person name="Kuo A."/>
            <person name="Mondo S.J."/>
            <person name="Salamov A.A."/>
            <person name="Labutti K."/>
            <person name="Zhao Z."/>
            <person name="Chiniquy J."/>
            <person name="Barry K."/>
            <person name="Brewer H.M."/>
            <person name="Purvine S.O."/>
            <person name="Wright A.T."/>
            <person name="Boxma B."/>
            <person name="Van Alen T."/>
            <person name="Hackstein J.H."/>
            <person name="Baker S.E."/>
            <person name="Grigoriev I.V."/>
            <person name="O'Malley M.A."/>
        </authorList>
    </citation>
    <scope>NUCLEOTIDE SEQUENCE [LARGE SCALE GENOMIC DNA]</scope>
    <source>
        <strain evidence="3 4">S4</strain>
    </source>
</reference>
<dbReference type="EMBL" id="MCFG01000022">
    <property type="protein sequence ID" value="ORX86347.1"/>
    <property type="molecule type" value="Genomic_DNA"/>
</dbReference>
<accession>A0A1Y1XKQ5</accession>
<dbReference type="GO" id="GO:0006998">
    <property type="term" value="P:nuclear envelope organization"/>
    <property type="evidence" value="ECO:0007669"/>
    <property type="project" value="InterPro"/>
</dbReference>
<dbReference type="GO" id="GO:0031965">
    <property type="term" value="C:nuclear membrane"/>
    <property type="evidence" value="ECO:0007669"/>
    <property type="project" value="InterPro"/>
</dbReference>
<dbReference type="InterPro" id="IPR018767">
    <property type="entry name" value="Brl1/Brr6_dom"/>
</dbReference>
<keyword evidence="1" id="KW-0472">Membrane</keyword>
<dbReference type="GO" id="GO:0055088">
    <property type="term" value="P:lipid homeostasis"/>
    <property type="evidence" value="ECO:0007669"/>
    <property type="project" value="InterPro"/>
</dbReference>
<evidence type="ECO:0000256" key="1">
    <source>
        <dbReference type="SAM" id="Phobius"/>
    </source>
</evidence>
<evidence type="ECO:0000313" key="3">
    <source>
        <dbReference type="EMBL" id="ORX86347.1"/>
    </source>
</evidence>
<dbReference type="AlphaFoldDB" id="A0A1Y1XKQ5"/>
<dbReference type="InterPro" id="IPR040202">
    <property type="entry name" value="Brl1/Brr6"/>
</dbReference>
<evidence type="ECO:0000259" key="2">
    <source>
        <dbReference type="SMART" id="SM01042"/>
    </source>
</evidence>
<feature type="transmembrane region" description="Helical" evidence="1">
    <location>
        <begin position="210"/>
        <end position="231"/>
    </location>
</feature>
<keyword evidence="4" id="KW-1185">Reference proteome</keyword>
<gene>
    <name evidence="3" type="ORF">BCR32DRAFT_216301</name>
</gene>
<keyword evidence="1" id="KW-0812">Transmembrane</keyword>
<name>A0A1Y1XKQ5_9FUNG</name>
<dbReference type="Pfam" id="PF10104">
    <property type="entry name" value="Brr6_like_C_C"/>
    <property type="match status" value="1"/>
</dbReference>